<keyword evidence="12" id="KW-1185">Reference proteome</keyword>
<organism evidence="11 12">
    <name type="scientific">Methylomonas defluvii</name>
    <dbReference type="NCBI Taxonomy" id="3045149"/>
    <lineage>
        <taxon>Bacteria</taxon>
        <taxon>Pseudomonadati</taxon>
        <taxon>Pseudomonadota</taxon>
        <taxon>Gammaproteobacteria</taxon>
        <taxon>Methylococcales</taxon>
        <taxon>Methylococcaceae</taxon>
        <taxon>Methylomonas</taxon>
    </lineage>
</organism>
<dbReference type="PANTHER" id="PTHR42933:SF4">
    <property type="entry name" value="TYPE I RESTRICTION ENZYME ECOKI METHYLASE SUBUNIT"/>
    <property type="match status" value="1"/>
</dbReference>
<dbReference type="EC" id="2.1.1.72" evidence="2"/>
<evidence type="ECO:0000256" key="3">
    <source>
        <dbReference type="ARBA" id="ARBA00022603"/>
    </source>
</evidence>
<keyword evidence="8" id="KW-0175">Coiled coil</keyword>
<dbReference type="InterPro" id="IPR038333">
    <property type="entry name" value="T1MK-like_N_sf"/>
</dbReference>
<evidence type="ECO:0000256" key="2">
    <source>
        <dbReference type="ARBA" id="ARBA00011900"/>
    </source>
</evidence>
<keyword evidence="3 11" id="KW-0489">Methyltransferase</keyword>
<evidence type="ECO:0000313" key="11">
    <source>
        <dbReference type="EMBL" id="MDX8129874.1"/>
    </source>
</evidence>
<evidence type="ECO:0000256" key="4">
    <source>
        <dbReference type="ARBA" id="ARBA00022679"/>
    </source>
</evidence>
<evidence type="ECO:0000256" key="1">
    <source>
        <dbReference type="ARBA" id="ARBA00006594"/>
    </source>
</evidence>
<dbReference type="Proteomes" id="UP001284537">
    <property type="component" value="Unassembled WGS sequence"/>
</dbReference>
<dbReference type="GO" id="GO:0032259">
    <property type="term" value="P:methylation"/>
    <property type="evidence" value="ECO:0007669"/>
    <property type="project" value="UniProtKB-KW"/>
</dbReference>
<dbReference type="EMBL" id="JAXARY010000027">
    <property type="protein sequence ID" value="MDX8129874.1"/>
    <property type="molecule type" value="Genomic_DNA"/>
</dbReference>
<dbReference type="InterPro" id="IPR003356">
    <property type="entry name" value="DNA_methylase_A-5"/>
</dbReference>
<dbReference type="GO" id="GO:0008168">
    <property type="term" value="F:methyltransferase activity"/>
    <property type="evidence" value="ECO:0007669"/>
    <property type="project" value="UniProtKB-KW"/>
</dbReference>
<comment type="similarity">
    <text evidence="1">Belongs to the N(4)/N(6)-methyltransferase family.</text>
</comment>
<dbReference type="InterPro" id="IPR022749">
    <property type="entry name" value="D12N6_MeTrfase_N"/>
</dbReference>
<keyword evidence="4" id="KW-0808">Transferase</keyword>
<dbReference type="Pfam" id="PF12161">
    <property type="entry name" value="HsdM_N"/>
    <property type="match status" value="1"/>
</dbReference>
<evidence type="ECO:0000256" key="5">
    <source>
        <dbReference type="ARBA" id="ARBA00022691"/>
    </source>
</evidence>
<dbReference type="PANTHER" id="PTHR42933">
    <property type="entry name" value="SLR6095 PROTEIN"/>
    <property type="match status" value="1"/>
</dbReference>
<dbReference type="PRINTS" id="PR00507">
    <property type="entry name" value="N12N6MTFRASE"/>
</dbReference>
<accession>A0ABU4UK35</accession>
<protein>
    <recommendedName>
        <fullName evidence="2">site-specific DNA-methyltransferase (adenine-specific)</fullName>
        <ecNumber evidence="2">2.1.1.72</ecNumber>
    </recommendedName>
</protein>
<gene>
    <name evidence="11" type="ORF">QLH52_21460</name>
</gene>
<keyword evidence="5" id="KW-0949">S-adenosyl-L-methionine</keyword>
<keyword evidence="6" id="KW-0680">Restriction system</keyword>
<dbReference type="InterPro" id="IPR002052">
    <property type="entry name" value="DNA_methylase_N6_adenine_CS"/>
</dbReference>
<evidence type="ECO:0000256" key="6">
    <source>
        <dbReference type="ARBA" id="ARBA00022747"/>
    </source>
</evidence>
<name>A0ABU4UK35_9GAMM</name>
<sequence length="643" mass="71537">MLEKVKSARRAKAPKAIASTQSLSSFVKAICDVMRRSNCASALQYVPELTWILFLRILDAQEQKALEQAEALGNDYSPALRAPYRWQDWAAPYSEKPDAPKTPEGYRFGWKRQALFEAGEGSLFDFINNQLLPHLHRLDVDPRTQLPNASASPKQRVIGRIMTAVEKVRVDSETNLCDIFDKVHEIHIDHIDDTHFFTLSQVYEDLLLKMGEKNSDGGQFFTPREVIRAMVNVLDPQPGETVYDPCCGTGGFLAVAYEHIAHQLGQSPASTVLETLKHDTFFGREKENLVFPIALANLILHGIDQPNLWHGNTLTGKQTYDGLFEQAPATFDVILTNPPFGGKEGSDAQKNYDFETGSTQVLFVQHILDELKAPLDGKPGGRCGIVLDEGLLFRTNESAFVETKRKLVDECDLWCIVSLPGGVFSTAGAGVKTNLLFFRKGSKTERIWYYDLSQVKVGKKSPMTLAHFGFDRHGGLLSDAELPSTLTADWLAVEENKDKLFPSFARLLAKHGTPEADSDFSWTVDFAARRAKARADMQPFIDEANRLTEELLPLRETLKALKRDKAGKDKIAAAEDAIKTKEKAIREAQAKASDIDAAVFDLKAVNPHAKVVTDTRTVQQIIDNINHQGEIVARAMANLTAMI</sequence>
<dbReference type="InterPro" id="IPR029063">
    <property type="entry name" value="SAM-dependent_MTases_sf"/>
</dbReference>
<comment type="catalytic activity">
    <reaction evidence="7">
        <text>a 2'-deoxyadenosine in DNA + S-adenosyl-L-methionine = an N(6)-methyl-2'-deoxyadenosine in DNA + S-adenosyl-L-homocysteine + H(+)</text>
        <dbReference type="Rhea" id="RHEA:15197"/>
        <dbReference type="Rhea" id="RHEA-COMP:12418"/>
        <dbReference type="Rhea" id="RHEA-COMP:12419"/>
        <dbReference type="ChEBI" id="CHEBI:15378"/>
        <dbReference type="ChEBI" id="CHEBI:57856"/>
        <dbReference type="ChEBI" id="CHEBI:59789"/>
        <dbReference type="ChEBI" id="CHEBI:90615"/>
        <dbReference type="ChEBI" id="CHEBI:90616"/>
        <dbReference type="EC" id="2.1.1.72"/>
    </reaction>
</comment>
<dbReference type="RefSeq" id="WP_319962894.1">
    <property type="nucleotide sequence ID" value="NZ_JAXARY010000027.1"/>
</dbReference>
<reference evidence="11 12" key="1">
    <citation type="submission" date="2023-11" db="EMBL/GenBank/DDBJ databases">
        <authorList>
            <person name="Ouyang M.-Y."/>
        </authorList>
    </citation>
    <scope>NUCLEOTIDE SEQUENCE [LARGE SCALE GENOMIC DNA]</scope>
    <source>
        <strain evidence="11 12">OY6</strain>
    </source>
</reference>
<evidence type="ECO:0000259" key="10">
    <source>
        <dbReference type="Pfam" id="PF12161"/>
    </source>
</evidence>
<evidence type="ECO:0000256" key="7">
    <source>
        <dbReference type="ARBA" id="ARBA00047942"/>
    </source>
</evidence>
<feature type="domain" description="N6 adenine-specific DNA methyltransferase N-terminal" evidence="10">
    <location>
        <begin position="23"/>
        <end position="141"/>
    </location>
</feature>
<dbReference type="Pfam" id="PF02384">
    <property type="entry name" value="N6_Mtase"/>
    <property type="match status" value="1"/>
</dbReference>
<dbReference type="Gene3D" id="3.40.50.150">
    <property type="entry name" value="Vaccinia Virus protein VP39"/>
    <property type="match status" value="1"/>
</dbReference>
<comment type="caution">
    <text evidence="11">The sequence shown here is derived from an EMBL/GenBank/DDBJ whole genome shotgun (WGS) entry which is preliminary data.</text>
</comment>
<proteinExistence type="inferred from homology"/>
<feature type="domain" description="DNA methylase adenine-specific" evidence="9">
    <location>
        <begin position="199"/>
        <end position="458"/>
    </location>
</feature>
<dbReference type="InterPro" id="IPR051537">
    <property type="entry name" value="DNA_Adenine_Mtase"/>
</dbReference>
<evidence type="ECO:0000259" key="9">
    <source>
        <dbReference type="Pfam" id="PF02384"/>
    </source>
</evidence>
<evidence type="ECO:0000313" key="12">
    <source>
        <dbReference type="Proteomes" id="UP001284537"/>
    </source>
</evidence>
<dbReference type="SUPFAM" id="SSF53335">
    <property type="entry name" value="S-adenosyl-L-methionine-dependent methyltransferases"/>
    <property type="match status" value="1"/>
</dbReference>
<feature type="coiled-coil region" evidence="8">
    <location>
        <begin position="544"/>
        <end position="591"/>
    </location>
</feature>
<dbReference type="PROSITE" id="PS00092">
    <property type="entry name" value="N6_MTASE"/>
    <property type="match status" value="1"/>
</dbReference>
<evidence type="ECO:0000256" key="8">
    <source>
        <dbReference type="SAM" id="Coils"/>
    </source>
</evidence>
<dbReference type="Gene3D" id="1.20.1260.30">
    <property type="match status" value="1"/>
</dbReference>